<keyword evidence="6" id="KW-1185">Reference proteome</keyword>
<organism evidence="5 6">
    <name type="scientific">Capsicum baccatum</name>
    <name type="common">Peruvian pepper</name>
    <dbReference type="NCBI Taxonomy" id="33114"/>
    <lineage>
        <taxon>Eukaryota</taxon>
        <taxon>Viridiplantae</taxon>
        <taxon>Streptophyta</taxon>
        <taxon>Embryophyta</taxon>
        <taxon>Tracheophyta</taxon>
        <taxon>Spermatophyta</taxon>
        <taxon>Magnoliopsida</taxon>
        <taxon>eudicotyledons</taxon>
        <taxon>Gunneridae</taxon>
        <taxon>Pentapetalae</taxon>
        <taxon>asterids</taxon>
        <taxon>lamiids</taxon>
        <taxon>Solanales</taxon>
        <taxon>Solanaceae</taxon>
        <taxon>Solanoideae</taxon>
        <taxon>Capsiceae</taxon>
        <taxon>Capsicum</taxon>
    </lineage>
</organism>
<keyword evidence="3" id="KW-0067">ATP-binding</keyword>
<gene>
    <name evidence="5" type="ORF">CQW23_31629</name>
</gene>
<evidence type="ECO:0000313" key="5">
    <source>
        <dbReference type="EMBL" id="PHT28768.1"/>
    </source>
</evidence>
<evidence type="ECO:0000256" key="2">
    <source>
        <dbReference type="ARBA" id="ARBA00022741"/>
    </source>
</evidence>
<dbReference type="Proteomes" id="UP000224567">
    <property type="component" value="Unassembled WGS sequence"/>
</dbReference>
<comment type="caution">
    <text evidence="5">The sequence shown here is derived from an EMBL/GenBank/DDBJ whole genome shotgun (WGS) entry which is preliminary data.</text>
</comment>
<evidence type="ECO:0000313" key="6">
    <source>
        <dbReference type="Proteomes" id="UP000224567"/>
    </source>
</evidence>
<dbReference type="STRING" id="33114.A0A2G2V780"/>
<dbReference type="GO" id="GO:0005737">
    <property type="term" value="C:cytoplasm"/>
    <property type="evidence" value="ECO:0007669"/>
    <property type="project" value="InterPro"/>
</dbReference>
<dbReference type="Gene3D" id="3.30.1360.30">
    <property type="entry name" value="GAD-like domain"/>
    <property type="match status" value="1"/>
</dbReference>
<keyword evidence="2" id="KW-0547">Nucleotide-binding</keyword>
<dbReference type="GO" id="GO:0005524">
    <property type="term" value="F:ATP binding"/>
    <property type="evidence" value="ECO:0007669"/>
    <property type="project" value="UniProtKB-KW"/>
</dbReference>
<protein>
    <submittedName>
        <fullName evidence="5">Peroxisomal 2,4-dienoyl-CoA reductase</fullName>
    </submittedName>
</protein>
<sequence>MYKLGKEEISNKSREYMPLYKLGEKYDIVMATLYLASDAEVNKTLDRLRTYVSHELGLIDNSRHSILWVTDFPMFEWNDSE</sequence>
<dbReference type="EMBL" id="MLFT02000185">
    <property type="protein sequence ID" value="PHT28768.1"/>
    <property type="molecule type" value="Genomic_DNA"/>
</dbReference>
<evidence type="ECO:0000256" key="4">
    <source>
        <dbReference type="ARBA" id="ARBA00022917"/>
    </source>
</evidence>
<evidence type="ECO:0000256" key="3">
    <source>
        <dbReference type="ARBA" id="ARBA00022840"/>
    </source>
</evidence>
<keyword evidence="1" id="KW-0436">Ligase</keyword>
<name>A0A2G2V780_CAPBA</name>
<dbReference type="InterPro" id="IPR045864">
    <property type="entry name" value="aa-tRNA-synth_II/BPL/LPL"/>
</dbReference>
<accession>A0A2G2V780</accession>
<reference evidence="5 6" key="1">
    <citation type="journal article" date="2017" name="Genome Biol.">
        <title>New reference genome sequences of hot pepper reveal the massive evolution of plant disease-resistance genes by retroduplication.</title>
        <authorList>
            <person name="Kim S."/>
            <person name="Park J."/>
            <person name="Yeom S.I."/>
            <person name="Kim Y.M."/>
            <person name="Seo E."/>
            <person name="Kim K.T."/>
            <person name="Kim M.S."/>
            <person name="Lee J.M."/>
            <person name="Cheong K."/>
            <person name="Shin H.S."/>
            <person name="Kim S.B."/>
            <person name="Han K."/>
            <person name="Lee J."/>
            <person name="Park M."/>
            <person name="Lee H.A."/>
            <person name="Lee H.Y."/>
            <person name="Lee Y."/>
            <person name="Oh S."/>
            <person name="Lee J.H."/>
            <person name="Choi E."/>
            <person name="Choi E."/>
            <person name="Lee S.E."/>
            <person name="Jeon J."/>
            <person name="Kim H."/>
            <person name="Choi G."/>
            <person name="Song H."/>
            <person name="Lee J."/>
            <person name="Lee S.C."/>
            <person name="Kwon J.K."/>
            <person name="Lee H.Y."/>
            <person name="Koo N."/>
            <person name="Hong Y."/>
            <person name="Kim R.W."/>
            <person name="Kang W.H."/>
            <person name="Huh J.H."/>
            <person name="Kang B.C."/>
            <person name="Yang T.J."/>
            <person name="Lee Y.H."/>
            <person name="Bennetzen J.L."/>
            <person name="Choi D."/>
        </authorList>
    </citation>
    <scope>NUCLEOTIDE SEQUENCE [LARGE SCALE GENOMIC DNA]</scope>
    <source>
        <strain evidence="6">cv. PBC81</strain>
    </source>
</reference>
<dbReference type="GO" id="GO:0006412">
    <property type="term" value="P:translation"/>
    <property type="evidence" value="ECO:0007669"/>
    <property type="project" value="UniProtKB-KW"/>
</dbReference>
<proteinExistence type="predicted"/>
<dbReference type="OrthoDB" id="439710at2759"/>
<evidence type="ECO:0000256" key="1">
    <source>
        <dbReference type="ARBA" id="ARBA00022598"/>
    </source>
</evidence>
<keyword evidence="4" id="KW-0648">Protein biosynthesis</keyword>
<dbReference type="InterPro" id="IPR004115">
    <property type="entry name" value="GAD-like_sf"/>
</dbReference>
<dbReference type="AlphaFoldDB" id="A0A2G2V780"/>
<dbReference type="Gene3D" id="3.30.930.10">
    <property type="entry name" value="Bira Bifunctional Protein, Domain 2"/>
    <property type="match status" value="1"/>
</dbReference>
<reference evidence="6" key="2">
    <citation type="journal article" date="2017" name="J. Anim. Genet.">
        <title>Multiple reference genome sequences of hot pepper reveal the massive evolution of plant disease resistance genes by retroduplication.</title>
        <authorList>
            <person name="Kim S."/>
            <person name="Park J."/>
            <person name="Yeom S.-I."/>
            <person name="Kim Y.-M."/>
            <person name="Seo E."/>
            <person name="Kim K.-T."/>
            <person name="Kim M.-S."/>
            <person name="Lee J.M."/>
            <person name="Cheong K."/>
            <person name="Shin H.-S."/>
            <person name="Kim S.-B."/>
            <person name="Han K."/>
            <person name="Lee J."/>
            <person name="Park M."/>
            <person name="Lee H.-A."/>
            <person name="Lee H.-Y."/>
            <person name="Lee Y."/>
            <person name="Oh S."/>
            <person name="Lee J.H."/>
            <person name="Choi E."/>
            <person name="Choi E."/>
            <person name="Lee S.E."/>
            <person name="Jeon J."/>
            <person name="Kim H."/>
            <person name="Choi G."/>
            <person name="Song H."/>
            <person name="Lee J."/>
            <person name="Lee S.-C."/>
            <person name="Kwon J.-K."/>
            <person name="Lee H.-Y."/>
            <person name="Koo N."/>
            <person name="Hong Y."/>
            <person name="Kim R.W."/>
            <person name="Kang W.-H."/>
            <person name="Huh J.H."/>
            <person name="Kang B.-C."/>
            <person name="Yang T.-J."/>
            <person name="Lee Y.-H."/>
            <person name="Bennetzen J.L."/>
            <person name="Choi D."/>
        </authorList>
    </citation>
    <scope>NUCLEOTIDE SEQUENCE [LARGE SCALE GENOMIC DNA]</scope>
    <source>
        <strain evidence="6">cv. PBC81</strain>
    </source>
</reference>
<dbReference type="GO" id="GO:0004812">
    <property type="term" value="F:aminoacyl-tRNA ligase activity"/>
    <property type="evidence" value="ECO:0007669"/>
    <property type="project" value="InterPro"/>
</dbReference>